<dbReference type="InterPro" id="IPR006759">
    <property type="entry name" value="Glyco_transf_54"/>
</dbReference>
<dbReference type="InterPro" id="IPR056576">
    <property type="entry name" value="MGAT4_A/B/C_C"/>
</dbReference>
<evidence type="ECO:0000256" key="2">
    <source>
        <dbReference type="ARBA" id="ARBA00022676"/>
    </source>
</evidence>
<dbReference type="Ensembl" id="ENSACAT00000028114.3">
    <property type="protein sequence ID" value="ENSACAP00000021470.3"/>
    <property type="gene ID" value="ENSACAG00000027156.3"/>
</dbReference>
<sequence>YANHFNLYSDSNLNHRINRVGRDLIGFLTIGISSVYKEKEHHLLNTIESILSHSSPAELKMIILVIYLANNSSQLNERSTKEIKARFSEHVNKGTLLVIQSYLTSYPPLSSQKTNLWDNRWGIGCRAKQNVDYAYLVNFCAGLSWYYLMLEDDIVCAANFVSIIQNYVKDRTTPWTTIAFSRLGYIGKLYHSSDLIKLARFLLMFYDSLSADWLLDYFYKSKGQENAILFRPSLFQHIGRLSSFHNMEIQLQDPEFEEDTGPSGDIPAASCFTNIPTFSHYVPGNVCPPSKDVFWGMNVTSKSFFTVVFERPVVPQKIHIYTGSAEYQKDFLYYGYVEQGRLKIHLHGGQTCLTFQWIGDFKEGRFKMEKNKNNDDIDCLRIHAKAPQKQWLIIRKINIWVKKD</sequence>
<keyword evidence="7" id="KW-1185">Reference proteome</keyword>
<organism evidence="6 7">
    <name type="scientific">Anolis carolinensis</name>
    <name type="common">Green anole</name>
    <name type="synonym">American chameleon</name>
    <dbReference type="NCBI Taxonomy" id="28377"/>
    <lineage>
        <taxon>Eukaryota</taxon>
        <taxon>Metazoa</taxon>
        <taxon>Chordata</taxon>
        <taxon>Craniata</taxon>
        <taxon>Vertebrata</taxon>
        <taxon>Euteleostomi</taxon>
        <taxon>Lepidosauria</taxon>
        <taxon>Squamata</taxon>
        <taxon>Bifurcata</taxon>
        <taxon>Unidentata</taxon>
        <taxon>Episquamata</taxon>
        <taxon>Toxicofera</taxon>
        <taxon>Iguania</taxon>
        <taxon>Dactyloidae</taxon>
        <taxon>Anolis</taxon>
    </lineage>
</organism>
<dbReference type="PANTHER" id="PTHR12062">
    <property type="entry name" value="N-ACETYLGLUCOSAMINYLTRANSFERASE VI"/>
    <property type="match status" value="1"/>
</dbReference>
<proteinExistence type="predicted"/>
<dbReference type="GO" id="GO:0006487">
    <property type="term" value="P:protein N-linked glycosylation"/>
    <property type="evidence" value="ECO:0000318"/>
    <property type="project" value="GO_Central"/>
</dbReference>
<dbReference type="GeneTree" id="ENSGT00940000155352"/>
<evidence type="ECO:0000259" key="5">
    <source>
        <dbReference type="Pfam" id="PF23524"/>
    </source>
</evidence>
<dbReference type="Bgee" id="ENSACAG00000027156">
    <property type="expression patterns" value="Expressed in brain and 3 other cell types or tissues"/>
</dbReference>
<dbReference type="HOGENOM" id="CLU_027046_1_0_1"/>
<reference evidence="6" key="2">
    <citation type="submission" date="2025-08" db="UniProtKB">
        <authorList>
            <consortium name="Ensembl"/>
        </authorList>
    </citation>
    <scope>IDENTIFICATION</scope>
</reference>
<protein>
    <recommendedName>
        <fullName evidence="8">Alpha-1,3-mannosyl-glycoprotein 4-beta-N-acetylglucosaminyltransferase C</fullName>
    </recommendedName>
</protein>
<evidence type="ECO:0000256" key="3">
    <source>
        <dbReference type="ARBA" id="ARBA00022679"/>
    </source>
</evidence>
<evidence type="ECO:0008006" key="8">
    <source>
        <dbReference type="Google" id="ProtNLM"/>
    </source>
</evidence>
<dbReference type="AlphaFoldDB" id="H9GVN8"/>
<dbReference type="PANTHER" id="PTHR12062:SF29">
    <property type="entry name" value="ALPHA-1,3-MANNOSYL-GLYCOPROTEIN 4-BETA-N-ACETYLGLUCOSAMINYLTRANSFERASE C"/>
    <property type="match status" value="1"/>
</dbReference>
<dbReference type="Pfam" id="PF23524">
    <property type="entry name" value="MGAT4A_C"/>
    <property type="match status" value="1"/>
</dbReference>
<dbReference type="Proteomes" id="UP000001646">
    <property type="component" value="Unplaced"/>
</dbReference>
<dbReference type="InParanoid" id="H9GVN8"/>
<feature type="domain" description="MGAT4 conserved region" evidence="4">
    <location>
        <begin position="21"/>
        <end position="256"/>
    </location>
</feature>
<accession>H9GVN8</accession>
<dbReference type="Pfam" id="PF04666">
    <property type="entry name" value="MGAT4_cons"/>
    <property type="match status" value="1"/>
</dbReference>
<keyword evidence="2" id="KW-0328">Glycosyltransferase</keyword>
<feature type="domain" description="MGAT4 A/B/C C-terminal" evidence="5">
    <location>
        <begin position="274"/>
        <end position="395"/>
    </location>
</feature>
<name>H9GVN8_ANOCA</name>
<evidence type="ECO:0000313" key="7">
    <source>
        <dbReference type="Proteomes" id="UP000001646"/>
    </source>
</evidence>
<evidence type="ECO:0000256" key="1">
    <source>
        <dbReference type="ARBA" id="ARBA00004922"/>
    </source>
</evidence>
<dbReference type="STRING" id="28377.ENSACAP00000021470"/>
<reference evidence="6" key="3">
    <citation type="submission" date="2025-09" db="UniProtKB">
        <authorList>
            <consortium name="Ensembl"/>
        </authorList>
    </citation>
    <scope>IDENTIFICATION</scope>
</reference>
<keyword evidence="3" id="KW-0808">Transferase</keyword>
<comment type="pathway">
    <text evidence="1">Protein modification; protein glycosylation.</text>
</comment>
<evidence type="ECO:0000259" key="4">
    <source>
        <dbReference type="Pfam" id="PF04666"/>
    </source>
</evidence>
<evidence type="ECO:0000313" key="6">
    <source>
        <dbReference type="Ensembl" id="ENSACAP00000021470.3"/>
    </source>
</evidence>
<dbReference type="InterPro" id="IPR057279">
    <property type="entry name" value="MGAT4"/>
</dbReference>
<dbReference type="eggNOG" id="ENOG502SGHT">
    <property type="taxonomic scope" value="Eukaryota"/>
</dbReference>
<dbReference type="GO" id="GO:0008375">
    <property type="term" value="F:acetylglucosaminyltransferase activity"/>
    <property type="evidence" value="ECO:0000318"/>
    <property type="project" value="GO_Central"/>
</dbReference>
<reference evidence="6" key="1">
    <citation type="submission" date="2009-12" db="EMBL/GenBank/DDBJ databases">
        <title>The Genome Sequence of Anolis carolinensis (Green Anole Lizard).</title>
        <authorList>
            <consortium name="The Genome Sequencing Platform"/>
            <person name="Di Palma F."/>
            <person name="Alfoldi J."/>
            <person name="Heiman D."/>
            <person name="Young S."/>
            <person name="Grabherr M."/>
            <person name="Johnson J."/>
            <person name="Lander E.S."/>
            <person name="Lindblad-Toh K."/>
        </authorList>
    </citation>
    <scope>NUCLEOTIDE SEQUENCE [LARGE SCALE GENOMIC DNA]</scope>
    <source>
        <strain evidence="6">JBL SC #1</strain>
    </source>
</reference>